<dbReference type="EMBL" id="BASZ01000004">
    <property type="protein sequence ID" value="GAD48892.1"/>
    <property type="molecule type" value="Genomic_DNA"/>
</dbReference>
<dbReference type="RefSeq" id="WP_021689799.1">
    <property type="nucleotide sequence ID" value="NZ_BASZ01000004.1"/>
</dbReference>
<organism evidence="2 3">
    <name type="scientific">Caenibius tardaugens NBRC 16725</name>
    <dbReference type="NCBI Taxonomy" id="1219035"/>
    <lineage>
        <taxon>Bacteria</taxon>
        <taxon>Pseudomonadati</taxon>
        <taxon>Pseudomonadota</taxon>
        <taxon>Alphaproteobacteria</taxon>
        <taxon>Sphingomonadales</taxon>
        <taxon>Erythrobacteraceae</taxon>
        <taxon>Caenibius</taxon>
    </lineage>
</organism>
<dbReference type="InterPro" id="IPR034904">
    <property type="entry name" value="FSCA_dom_sf"/>
</dbReference>
<name>U2YKR5_9SPHN</name>
<proteinExistence type="predicted"/>
<dbReference type="OrthoDB" id="9805360at2"/>
<evidence type="ECO:0000259" key="1">
    <source>
        <dbReference type="Pfam" id="PF01883"/>
    </source>
</evidence>
<dbReference type="AlphaFoldDB" id="U2YKR5"/>
<dbReference type="Pfam" id="PF01883">
    <property type="entry name" value="FeS_assembly_P"/>
    <property type="match status" value="1"/>
</dbReference>
<dbReference type="InterPro" id="IPR002744">
    <property type="entry name" value="MIP18-like"/>
</dbReference>
<dbReference type="PANTHER" id="PTHR42831">
    <property type="entry name" value="FE-S PROTEIN MATURATION AUXILIARY FACTOR YITW"/>
    <property type="match status" value="1"/>
</dbReference>
<feature type="domain" description="MIP18 family-like" evidence="1">
    <location>
        <begin position="64"/>
        <end position="134"/>
    </location>
</feature>
<reference evidence="2 3" key="1">
    <citation type="submission" date="2013-09" db="EMBL/GenBank/DDBJ databases">
        <title>Whole genome shotgun sequence of Novosphingobium tardaugens NBRC 16725.</title>
        <authorList>
            <person name="Isaki S."/>
            <person name="Hosoyama A."/>
            <person name="Tsuchikane K."/>
            <person name="Katsumata H."/>
            <person name="Ando Y."/>
            <person name="Yamazaki S."/>
            <person name="Fujita N."/>
        </authorList>
    </citation>
    <scope>NUCLEOTIDE SEQUENCE [LARGE SCALE GENOMIC DNA]</scope>
    <source>
        <strain evidence="2 3">NBRC 16725</strain>
    </source>
</reference>
<dbReference type="InterPro" id="IPR052339">
    <property type="entry name" value="Fe-S_Maturation_MIP18"/>
</dbReference>
<dbReference type="NCBIfam" id="TIGR02945">
    <property type="entry name" value="SUF_assoc"/>
    <property type="match status" value="1"/>
</dbReference>
<dbReference type="Gene3D" id="3.30.300.130">
    <property type="entry name" value="Fe-S cluster assembly (FSCA)"/>
    <property type="match status" value="1"/>
</dbReference>
<keyword evidence="3" id="KW-1185">Reference proteome</keyword>
<comment type="caution">
    <text evidence="2">The sequence shown here is derived from an EMBL/GenBank/DDBJ whole genome shotgun (WGS) entry which is preliminary data.</text>
</comment>
<dbReference type="PANTHER" id="PTHR42831:SF1">
    <property type="entry name" value="FE-S PROTEIN MATURATION AUXILIARY FACTOR YITW"/>
    <property type="match status" value="1"/>
</dbReference>
<dbReference type="SUPFAM" id="SSF117916">
    <property type="entry name" value="Fe-S cluster assembly (FSCA) domain-like"/>
    <property type="match status" value="1"/>
</dbReference>
<dbReference type="eggNOG" id="COG2151">
    <property type="taxonomic scope" value="Bacteria"/>
</dbReference>
<dbReference type="KEGG" id="ntd:EGO55_08765"/>
<evidence type="ECO:0000313" key="3">
    <source>
        <dbReference type="Proteomes" id="UP000016568"/>
    </source>
</evidence>
<dbReference type="InterPro" id="IPR014291">
    <property type="entry name" value="SUF_FeS_clus_asmbl-assoc"/>
</dbReference>
<evidence type="ECO:0000313" key="2">
    <source>
        <dbReference type="EMBL" id="GAD48892.1"/>
    </source>
</evidence>
<accession>U2YKR5</accession>
<sequence length="157" mass="16964">MSDEPEKFAIEEVDGVEPPRRARVEDVVEAAPAAHKPDYLEGFLKEKPQGIAPGEPGGTLYEGVIAALRDIFDPEIPVNIYDLGLIYGVDVSSDGDAKVIMTLTTPHCPVAESMPGEVELRVGAVPGIRDAEVNIVWDPPWDPSKMSDDAKLELGML</sequence>
<protein>
    <recommendedName>
        <fullName evidence="1">MIP18 family-like domain-containing protein</fullName>
    </recommendedName>
</protein>
<dbReference type="Proteomes" id="UP000016568">
    <property type="component" value="Unassembled WGS sequence"/>
</dbReference>
<gene>
    <name evidence="2" type="ORF">NT2_04_03050</name>
</gene>